<evidence type="ECO:0000313" key="1">
    <source>
        <dbReference type="EMBL" id="SNZ19873.1"/>
    </source>
</evidence>
<name>A0A285PF04_9HYPH</name>
<dbReference type="RefSeq" id="WP_170956116.1">
    <property type="nucleotide sequence ID" value="NZ_OBEL01000003.1"/>
</dbReference>
<dbReference type="Proteomes" id="UP000219439">
    <property type="component" value="Unassembled WGS sequence"/>
</dbReference>
<dbReference type="EMBL" id="OBEL01000003">
    <property type="protein sequence ID" value="SNZ19873.1"/>
    <property type="molecule type" value="Genomic_DNA"/>
</dbReference>
<evidence type="ECO:0008006" key="3">
    <source>
        <dbReference type="Google" id="ProtNLM"/>
    </source>
</evidence>
<accession>A0A285PF04</accession>
<evidence type="ECO:0000313" key="2">
    <source>
        <dbReference type="Proteomes" id="UP000219439"/>
    </source>
</evidence>
<keyword evidence="2" id="KW-1185">Reference proteome</keyword>
<protein>
    <recommendedName>
        <fullName evidence="3">Transposase</fullName>
    </recommendedName>
</protein>
<dbReference type="AlphaFoldDB" id="A0A285PF04"/>
<gene>
    <name evidence="1" type="ORF">SAMN06265368_2969</name>
</gene>
<reference evidence="1 2" key="1">
    <citation type="submission" date="2017-09" db="EMBL/GenBank/DDBJ databases">
        <authorList>
            <person name="Ehlers B."/>
            <person name="Leendertz F.H."/>
        </authorList>
    </citation>
    <scope>NUCLEOTIDE SEQUENCE [LARGE SCALE GENOMIC DNA]</scope>
    <source>
        <strain evidence="1 2">DSM 18289</strain>
    </source>
</reference>
<proteinExistence type="predicted"/>
<sequence length="50" mass="5750">MFHRLNKSTRTVIDVFSKLPHAARVANAVELGRKPRQADLDALNIRYPFD</sequence>
<organism evidence="1 2">
    <name type="scientific">Cohaesibacter gelatinilyticus</name>
    <dbReference type="NCBI Taxonomy" id="372072"/>
    <lineage>
        <taxon>Bacteria</taxon>
        <taxon>Pseudomonadati</taxon>
        <taxon>Pseudomonadota</taxon>
        <taxon>Alphaproteobacteria</taxon>
        <taxon>Hyphomicrobiales</taxon>
        <taxon>Cohaesibacteraceae</taxon>
    </lineage>
</organism>